<dbReference type="Proteomes" id="UP001229346">
    <property type="component" value="Unassembled WGS sequence"/>
</dbReference>
<organism evidence="3 4">
    <name type="scientific">Paenibacillus harenae</name>
    <dbReference type="NCBI Taxonomy" id="306543"/>
    <lineage>
        <taxon>Bacteria</taxon>
        <taxon>Bacillati</taxon>
        <taxon>Bacillota</taxon>
        <taxon>Bacilli</taxon>
        <taxon>Bacillales</taxon>
        <taxon>Paenibacillaceae</taxon>
        <taxon>Paenibacillus</taxon>
    </lineage>
</organism>
<gene>
    <name evidence="3" type="ORF">J2T15_004159</name>
</gene>
<evidence type="ECO:0000313" key="4">
    <source>
        <dbReference type="Proteomes" id="UP001229346"/>
    </source>
</evidence>
<protein>
    <recommendedName>
        <fullName evidence="2">Bacterial Ig-like domain-containing protein</fullName>
    </recommendedName>
</protein>
<feature type="chain" id="PRO_5046903497" description="Bacterial Ig-like domain-containing protein" evidence="1">
    <location>
        <begin position="32"/>
        <end position="196"/>
    </location>
</feature>
<evidence type="ECO:0000313" key="3">
    <source>
        <dbReference type="EMBL" id="MDQ0114703.1"/>
    </source>
</evidence>
<accession>A0ABT9U505</accession>
<dbReference type="InterPro" id="IPR046878">
    <property type="entry name" value="Big_14"/>
</dbReference>
<dbReference type="EMBL" id="JAUSSU010000008">
    <property type="protein sequence ID" value="MDQ0114703.1"/>
    <property type="molecule type" value="Genomic_DNA"/>
</dbReference>
<name>A0ABT9U505_PAEHA</name>
<dbReference type="Pfam" id="PF20251">
    <property type="entry name" value="Big_14"/>
    <property type="match status" value="1"/>
</dbReference>
<dbReference type="RefSeq" id="WP_307206085.1">
    <property type="nucleotide sequence ID" value="NZ_JAUSSU010000008.1"/>
</dbReference>
<evidence type="ECO:0000259" key="2">
    <source>
        <dbReference type="Pfam" id="PF20251"/>
    </source>
</evidence>
<dbReference type="PROSITE" id="PS51257">
    <property type="entry name" value="PROKAR_LIPOPROTEIN"/>
    <property type="match status" value="1"/>
</dbReference>
<feature type="domain" description="Bacterial Ig-like" evidence="2">
    <location>
        <begin position="86"/>
        <end position="178"/>
    </location>
</feature>
<reference evidence="3 4" key="1">
    <citation type="submission" date="2023-07" db="EMBL/GenBank/DDBJ databases">
        <title>Sorghum-associated microbial communities from plants grown in Nebraska, USA.</title>
        <authorList>
            <person name="Schachtman D."/>
        </authorList>
    </citation>
    <scope>NUCLEOTIDE SEQUENCE [LARGE SCALE GENOMIC DNA]</scope>
    <source>
        <strain evidence="3 4">CC482</strain>
    </source>
</reference>
<keyword evidence="1" id="KW-0732">Signal</keyword>
<keyword evidence="4" id="KW-1185">Reference proteome</keyword>
<sequence length="196" mass="22067">MDMLRRKLYFIRGCIAMIALCSLLTACTNNAGEEQLAPTESPTVSPMPTLSPEEIEAAFDPDNPAYNELIIFEPSKSEVHELQKDKKLTFTLTKKVLKPAEEMHYFITNSTKDELRFGDDFTLEKSVDGVWHRAGYKMMMFNSIGYMVSTGGSFEGVIPLTRELPEGAYRLVKEVSLEDAPKQEKIALISGDFQIE</sequence>
<evidence type="ECO:0000256" key="1">
    <source>
        <dbReference type="SAM" id="SignalP"/>
    </source>
</evidence>
<feature type="signal peptide" evidence="1">
    <location>
        <begin position="1"/>
        <end position="31"/>
    </location>
</feature>
<comment type="caution">
    <text evidence="3">The sequence shown here is derived from an EMBL/GenBank/DDBJ whole genome shotgun (WGS) entry which is preliminary data.</text>
</comment>
<proteinExistence type="predicted"/>